<dbReference type="RefSeq" id="WP_394005868.1">
    <property type="nucleotide sequence ID" value="NZ_JBAFUR010000001.1"/>
</dbReference>
<sequence length="100" mass="11080">MIAPPEFADHAELASRYARNSAVWLLGLCLHGNERAPKLCDRELGEHALACVRGGAVQLLPASTLDDEPFVERFRDYVGLLSLREFNRLCAAWRTQGGQA</sequence>
<evidence type="ECO:0000313" key="2">
    <source>
        <dbReference type="Proteomes" id="UP001604043"/>
    </source>
</evidence>
<reference evidence="1 2" key="1">
    <citation type="submission" date="2024-02" db="EMBL/GenBank/DDBJ databases">
        <title>Expansion and revision of Xanthobacter and proposal of Roseixanthobacter gen. nov.</title>
        <authorList>
            <person name="Soltysiak M.P.M."/>
            <person name="Jalihal A."/>
            <person name="Ory A."/>
            <person name="Chrisophersen C."/>
            <person name="Lee A.D."/>
            <person name="Boulton J."/>
            <person name="Springer M."/>
        </authorList>
    </citation>
    <scope>NUCLEOTIDE SEQUENCE [LARGE SCALE GENOMIC DNA]</scope>
    <source>
        <strain evidence="1 2">CB5</strain>
    </source>
</reference>
<accession>A0ABW6ZD28</accession>
<proteinExistence type="predicted"/>
<name>A0ABW6ZD28_9HYPH</name>
<gene>
    <name evidence="1" type="ORF">V5F30_05750</name>
</gene>
<evidence type="ECO:0000313" key="1">
    <source>
        <dbReference type="EMBL" id="MFG1251696.1"/>
    </source>
</evidence>
<dbReference type="EMBL" id="JBAFUR010000001">
    <property type="protein sequence ID" value="MFG1251696.1"/>
    <property type="molecule type" value="Genomic_DNA"/>
</dbReference>
<keyword evidence="2" id="KW-1185">Reference proteome</keyword>
<comment type="caution">
    <text evidence="1">The sequence shown here is derived from an EMBL/GenBank/DDBJ whole genome shotgun (WGS) entry which is preliminary data.</text>
</comment>
<dbReference type="Proteomes" id="UP001604043">
    <property type="component" value="Unassembled WGS sequence"/>
</dbReference>
<protein>
    <submittedName>
        <fullName evidence="1">Uncharacterized protein</fullName>
    </submittedName>
</protein>
<organism evidence="1 2">
    <name type="scientific">Xanthobacter aminoxidans</name>
    <dbReference type="NCBI Taxonomy" id="186280"/>
    <lineage>
        <taxon>Bacteria</taxon>
        <taxon>Pseudomonadati</taxon>
        <taxon>Pseudomonadota</taxon>
        <taxon>Alphaproteobacteria</taxon>
        <taxon>Hyphomicrobiales</taxon>
        <taxon>Xanthobacteraceae</taxon>
        <taxon>Xanthobacter</taxon>
    </lineage>
</organism>